<keyword evidence="1 2" id="KW-0378">Hydrolase</keyword>
<dbReference type="SUPFAM" id="SSF53187">
    <property type="entry name" value="Zn-dependent exopeptidases"/>
    <property type="match status" value="1"/>
</dbReference>
<gene>
    <name evidence="2" type="primary">allC_1</name>
    <name evidence="2" type="ORF">NCTC8261_05334</name>
</gene>
<dbReference type="AlphaFoldDB" id="A0A379WZC0"/>
<evidence type="ECO:0000313" key="3">
    <source>
        <dbReference type="Proteomes" id="UP000254712"/>
    </source>
</evidence>
<protein>
    <submittedName>
        <fullName evidence="2">Allantoate amidohydrolase</fullName>
        <ecNumber evidence="2">3.5.3.-</ecNumber>
    </submittedName>
</protein>
<reference evidence="2 3" key="1">
    <citation type="submission" date="2018-06" db="EMBL/GenBank/DDBJ databases">
        <authorList>
            <consortium name="Pathogen Informatics"/>
            <person name="Doyle S."/>
        </authorList>
    </citation>
    <scope>NUCLEOTIDE SEQUENCE [LARGE SCALE GENOMIC DNA]</scope>
    <source>
        <strain evidence="2 3">NCTC8261</strain>
    </source>
</reference>
<dbReference type="EC" id="3.5.3.-" evidence="2"/>
<dbReference type="EMBL" id="UGXT01000002">
    <property type="protein sequence ID" value="SUH38988.1"/>
    <property type="molecule type" value="Genomic_DNA"/>
</dbReference>
<sequence length="217" mass="24038">MIKHFRHAIEETLPWLSSIGADPTGGMTRLLYSPEWLETQQQFKKRMAESGLETRFDDVGNLYGRLCGTQFPEQVILSGSHIDTVVNGGNLDGQFGALAAWLALDWLKATYGAPLRTVEVVSMAEEEGSRFPYVFWGSKNIFGLANPEEVRHIQDAKAQALSTLCRRADLPFPPRRSLREPISAPLLNCILSKAAFWRATDSRLASSTPSSGNVATR</sequence>
<proteinExistence type="predicted"/>
<dbReference type="PANTHER" id="PTHR32494:SF5">
    <property type="entry name" value="ALLANTOATE AMIDOHYDROLASE"/>
    <property type="match status" value="1"/>
</dbReference>
<dbReference type="PANTHER" id="PTHR32494">
    <property type="entry name" value="ALLANTOATE DEIMINASE-RELATED"/>
    <property type="match status" value="1"/>
</dbReference>
<dbReference type="NCBIfam" id="TIGR01879">
    <property type="entry name" value="hydantase"/>
    <property type="match status" value="1"/>
</dbReference>
<organism evidence="2 3">
    <name type="scientific">Salmonella enterica I</name>
    <dbReference type="NCBI Taxonomy" id="59201"/>
    <lineage>
        <taxon>Bacteria</taxon>
        <taxon>Pseudomonadati</taxon>
        <taxon>Pseudomonadota</taxon>
        <taxon>Gammaproteobacteria</taxon>
        <taxon>Enterobacterales</taxon>
        <taxon>Enterobacteriaceae</taxon>
        <taxon>Salmonella</taxon>
    </lineage>
</organism>
<evidence type="ECO:0000313" key="2">
    <source>
        <dbReference type="EMBL" id="SUH38988.1"/>
    </source>
</evidence>
<name>A0A379WZC0_SALET</name>
<dbReference type="Gene3D" id="3.40.630.10">
    <property type="entry name" value="Zn peptidases"/>
    <property type="match status" value="1"/>
</dbReference>
<accession>A0A379WZC0</accession>
<dbReference type="Proteomes" id="UP000254712">
    <property type="component" value="Unassembled WGS sequence"/>
</dbReference>
<dbReference type="InterPro" id="IPR010158">
    <property type="entry name" value="Amidase_Cbmase"/>
</dbReference>
<evidence type="ECO:0000256" key="1">
    <source>
        <dbReference type="ARBA" id="ARBA00022801"/>
    </source>
</evidence>
<dbReference type="GO" id="GO:0016813">
    <property type="term" value="F:hydrolase activity, acting on carbon-nitrogen (but not peptide) bonds, in linear amidines"/>
    <property type="evidence" value="ECO:0007669"/>
    <property type="project" value="InterPro"/>
</dbReference>